<keyword evidence="2" id="KW-0805">Transcription regulation</keyword>
<dbReference type="GO" id="GO:0010628">
    <property type="term" value="P:positive regulation of gene expression"/>
    <property type="evidence" value="ECO:0007669"/>
    <property type="project" value="TreeGrafter"/>
</dbReference>
<evidence type="ECO:0000256" key="3">
    <source>
        <dbReference type="ARBA" id="ARBA00023125"/>
    </source>
</evidence>
<keyword evidence="3" id="KW-0238">DNA-binding</keyword>
<dbReference type="SUPFAM" id="SSF53850">
    <property type="entry name" value="Periplasmic binding protein-like II"/>
    <property type="match status" value="1"/>
</dbReference>
<keyword evidence="7" id="KW-1185">Reference proteome</keyword>
<dbReference type="InterPro" id="IPR005119">
    <property type="entry name" value="LysR_subst-bd"/>
</dbReference>
<evidence type="ECO:0000313" key="7">
    <source>
        <dbReference type="Proteomes" id="UP000001868"/>
    </source>
</evidence>
<dbReference type="GO" id="GO:0003700">
    <property type="term" value="F:DNA-binding transcription factor activity"/>
    <property type="evidence" value="ECO:0007669"/>
    <property type="project" value="InterPro"/>
</dbReference>
<accession>B4R9W2</accession>
<dbReference type="KEGG" id="pzu:PHZ_c1463"/>
<evidence type="ECO:0000259" key="5">
    <source>
        <dbReference type="PROSITE" id="PS50931"/>
    </source>
</evidence>
<dbReference type="PANTHER" id="PTHR30427:SF1">
    <property type="entry name" value="TRANSCRIPTIONAL ACTIVATOR PROTEIN LYSR"/>
    <property type="match status" value="1"/>
</dbReference>
<reference evidence="6 7" key="1">
    <citation type="journal article" date="2008" name="BMC Genomics">
        <title>Complete genome of Phenylobacterium zucineum - a novel facultative intracellular bacterium isolated from human erythroleukemia cell line K562.</title>
        <authorList>
            <person name="Luo Y."/>
            <person name="Xu X."/>
            <person name="Ding Z."/>
            <person name="Liu Z."/>
            <person name="Zhang B."/>
            <person name="Yan Z."/>
            <person name="Sun J."/>
            <person name="Hu S."/>
            <person name="Hu X."/>
        </authorList>
    </citation>
    <scope>NUCLEOTIDE SEQUENCE [LARGE SCALE GENOMIC DNA]</scope>
    <source>
        <strain evidence="6 7">HLK1</strain>
    </source>
</reference>
<dbReference type="PROSITE" id="PS50931">
    <property type="entry name" value="HTH_LYSR"/>
    <property type="match status" value="1"/>
</dbReference>
<dbReference type="PRINTS" id="PR00039">
    <property type="entry name" value="HTHLYSR"/>
</dbReference>
<dbReference type="InterPro" id="IPR036388">
    <property type="entry name" value="WH-like_DNA-bd_sf"/>
</dbReference>
<dbReference type="Pfam" id="PF00126">
    <property type="entry name" value="HTH_1"/>
    <property type="match status" value="1"/>
</dbReference>
<organism evidence="6 7">
    <name type="scientific">Phenylobacterium zucineum (strain HLK1)</name>
    <dbReference type="NCBI Taxonomy" id="450851"/>
    <lineage>
        <taxon>Bacteria</taxon>
        <taxon>Pseudomonadati</taxon>
        <taxon>Pseudomonadota</taxon>
        <taxon>Alphaproteobacteria</taxon>
        <taxon>Caulobacterales</taxon>
        <taxon>Caulobacteraceae</taxon>
        <taxon>Phenylobacterium</taxon>
    </lineage>
</organism>
<dbReference type="HOGENOM" id="CLU_039613_6_3_5"/>
<dbReference type="Gene3D" id="1.10.10.10">
    <property type="entry name" value="Winged helix-like DNA-binding domain superfamily/Winged helix DNA-binding domain"/>
    <property type="match status" value="1"/>
</dbReference>
<dbReference type="STRING" id="450851.PHZ_c1463"/>
<dbReference type="Pfam" id="PF03466">
    <property type="entry name" value="LysR_substrate"/>
    <property type="match status" value="1"/>
</dbReference>
<gene>
    <name evidence="6" type="ordered locus">PHZ_c1463</name>
</gene>
<dbReference type="GO" id="GO:0043565">
    <property type="term" value="F:sequence-specific DNA binding"/>
    <property type="evidence" value="ECO:0007669"/>
    <property type="project" value="TreeGrafter"/>
</dbReference>
<proteinExistence type="inferred from homology"/>
<dbReference type="SUPFAM" id="SSF46785">
    <property type="entry name" value="Winged helix' DNA-binding domain"/>
    <property type="match status" value="1"/>
</dbReference>
<feature type="domain" description="HTH lysR-type" evidence="5">
    <location>
        <begin position="21"/>
        <end position="78"/>
    </location>
</feature>
<dbReference type="eggNOG" id="COG0583">
    <property type="taxonomic scope" value="Bacteria"/>
</dbReference>
<keyword evidence="4" id="KW-0804">Transcription</keyword>
<dbReference type="Proteomes" id="UP000001868">
    <property type="component" value="Chromosome"/>
</dbReference>
<protein>
    <submittedName>
        <fullName evidence="6">Transcriptional regulator, LysR family</fullName>
    </submittedName>
</protein>
<evidence type="ECO:0000256" key="1">
    <source>
        <dbReference type="ARBA" id="ARBA00009437"/>
    </source>
</evidence>
<dbReference type="EMBL" id="CP000747">
    <property type="protein sequence ID" value="ACG77876.1"/>
    <property type="molecule type" value="Genomic_DNA"/>
</dbReference>
<sequence>MELVQIHSCGEFMRRGYDAAMNLTLIEAFSAVMKTGSTTAAAELLRVSQPAISRSLKRLEDTTKLKLFERSGPRLTPTPEAHLLYQEVLDTFVGLDRLRQSVARIRAVGTGSVRIASSAALGLSFVPKALKRFTDRRPDVSIRFEIGNSVTVRNLVASGSYDIGLCAEEIDRSNLVVKPFIETRGICVMPPGHRLIGEPVIRPGMLDGERVISLAPDDTARIQFNAALASAAATPKFVVETQFAATVCQLAMEGVGVGLTNSLTYVSDRFEPLGLAARPFEPAIAFRSLMILPPHRARSRLVDELVGFLEADRDALAQACESRFGRFSPP</sequence>
<evidence type="ECO:0000256" key="2">
    <source>
        <dbReference type="ARBA" id="ARBA00023015"/>
    </source>
</evidence>
<dbReference type="InterPro" id="IPR037424">
    <property type="entry name" value="NocR_PBP2"/>
</dbReference>
<dbReference type="Gene3D" id="3.40.190.290">
    <property type="match status" value="1"/>
</dbReference>
<comment type="similarity">
    <text evidence="1">Belongs to the LysR transcriptional regulatory family.</text>
</comment>
<evidence type="ECO:0000256" key="4">
    <source>
        <dbReference type="ARBA" id="ARBA00023163"/>
    </source>
</evidence>
<evidence type="ECO:0000313" key="6">
    <source>
        <dbReference type="EMBL" id="ACG77876.1"/>
    </source>
</evidence>
<dbReference type="InterPro" id="IPR036390">
    <property type="entry name" value="WH_DNA-bd_sf"/>
</dbReference>
<dbReference type="CDD" id="cd08415">
    <property type="entry name" value="PBP2_LysR_opines_like"/>
    <property type="match status" value="1"/>
</dbReference>
<dbReference type="PANTHER" id="PTHR30427">
    <property type="entry name" value="TRANSCRIPTIONAL ACTIVATOR PROTEIN LYSR"/>
    <property type="match status" value="1"/>
</dbReference>
<name>B4R9W2_PHEZH</name>
<dbReference type="InterPro" id="IPR000847">
    <property type="entry name" value="LysR_HTH_N"/>
</dbReference>
<dbReference type="AlphaFoldDB" id="B4R9W2"/>